<feature type="transmembrane region" description="Helical" evidence="6">
    <location>
        <begin position="329"/>
        <end position="351"/>
    </location>
</feature>
<keyword evidence="5 6" id="KW-0472">Membrane</keyword>
<feature type="transmembrane region" description="Helical" evidence="6">
    <location>
        <begin position="82"/>
        <end position="101"/>
    </location>
</feature>
<feature type="transmembrane region" description="Helical" evidence="6">
    <location>
        <begin position="291"/>
        <end position="317"/>
    </location>
</feature>
<protein>
    <recommendedName>
        <fullName evidence="9">Polysaccharide biosynthesis protein</fullName>
    </recommendedName>
</protein>
<evidence type="ECO:0000256" key="5">
    <source>
        <dbReference type="ARBA" id="ARBA00023136"/>
    </source>
</evidence>
<feature type="transmembrane region" description="Helical" evidence="6">
    <location>
        <begin position="12"/>
        <end position="32"/>
    </location>
</feature>
<dbReference type="RefSeq" id="WP_136666179.1">
    <property type="nucleotide sequence ID" value="NZ_RFLV01000006.1"/>
</dbReference>
<dbReference type="InterPro" id="IPR050833">
    <property type="entry name" value="Poly_Biosynth_Transport"/>
</dbReference>
<keyword evidence="2" id="KW-1003">Cell membrane</keyword>
<dbReference type="Proteomes" id="UP000307541">
    <property type="component" value="Unassembled WGS sequence"/>
</dbReference>
<organism evidence="7 8">
    <name type="scientific">Pseudomonas leptonychotis</name>
    <dbReference type="NCBI Taxonomy" id="2448482"/>
    <lineage>
        <taxon>Bacteria</taxon>
        <taxon>Pseudomonadati</taxon>
        <taxon>Pseudomonadota</taxon>
        <taxon>Gammaproteobacteria</taxon>
        <taxon>Pseudomonadales</taxon>
        <taxon>Pseudomonadaceae</taxon>
        <taxon>Pseudomonas</taxon>
    </lineage>
</organism>
<sequence length="415" mass="46769">MSKVVVRFANVILRGATLSCKFLLIFMLASYLDPTDLGLYGLLVVSIDFAVFVVGVDFYTYSNRELIKRGVGDWGDIFKAQISVSLFMLSLVVPVFVFVFVFEFLPWGVFNWFIPLLVVEYFAQELNRVLVAISKQFIASVVLFVRSGVWVVAVALMLYYEPATRNLDVVLSFWFFGSLFACIVGVSVVCKQEVKGWVRPIDYSWVKLGLWVAFPFLLSTLALRGIFTVDRYWMESLLGLEALGAYVLFIGMANVVVSFLDAGVFVFIYPGLIKAHEENNSEAFRLFMRKLIVQGFVVGVSLSFALYAVLGVAIDFIDKPIFIAYEWMFPWIMLANLIYCLGMIPQFGLYAQGFDRDIVRSQVVSFAVFLFVVYSVSNISPEAAVIVGLICSLSVGAGWKAVMYFTKTPQNYRII</sequence>
<feature type="transmembrane region" description="Helical" evidence="6">
    <location>
        <begin position="358"/>
        <end position="377"/>
    </location>
</feature>
<reference evidence="7 8" key="1">
    <citation type="submission" date="2018-10" db="EMBL/GenBank/DDBJ databases">
        <title>Pseudomonas leptonychotis sp. nov., isolated from Weddell seals in Antarctica.</title>
        <authorList>
            <person name="Novakova D."/>
            <person name="Svec P."/>
            <person name="Kralova S."/>
            <person name="Kristofova L."/>
            <person name="Zeman M."/>
            <person name="Pantucek R."/>
            <person name="Maslanova I."/>
            <person name="Sedlacek I."/>
        </authorList>
    </citation>
    <scope>NUCLEOTIDE SEQUENCE [LARGE SCALE GENOMIC DNA]</scope>
    <source>
        <strain evidence="7 8">CCM 8849</strain>
    </source>
</reference>
<dbReference type="PANTHER" id="PTHR30250:SF11">
    <property type="entry name" value="O-ANTIGEN TRANSPORTER-RELATED"/>
    <property type="match status" value="1"/>
</dbReference>
<evidence type="ECO:0000256" key="6">
    <source>
        <dbReference type="SAM" id="Phobius"/>
    </source>
</evidence>
<keyword evidence="4 6" id="KW-1133">Transmembrane helix</keyword>
<gene>
    <name evidence="7" type="ORF">D8779_19275</name>
</gene>
<feature type="transmembrane region" description="Helical" evidence="6">
    <location>
        <begin position="136"/>
        <end position="159"/>
    </location>
</feature>
<evidence type="ECO:0000256" key="3">
    <source>
        <dbReference type="ARBA" id="ARBA00022692"/>
    </source>
</evidence>
<feature type="transmembrane region" description="Helical" evidence="6">
    <location>
        <begin position="383"/>
        <end position="405"/>
    </location>
</feature>
<dbReference type="EMBL" id="RFLV01000006">
    <property type="protein sequence ID" value="TIH06506.1"/>
    <property type="molecule type" value="Genomic_DNA"/>
</dbReference>
<feature type="transmembrane region" description="Helical" evidence="6">
    <location>
        <begin position="247"/>
        <end position="270"/>
    </location>
</feature>
<feature type="transmembrane region" description="Helical" evidence="6">
    <location>
        <begin position="210"/>
        <end position="227"/>
    </location>
</feature>
<name>A0A4T1ZU39_9PSED</name>
<accession>A0A4T1ZU39</accession>
<comment type="subcellular location">
    <subcellularLocation>
        <location evidence="1">Cell membrane</location>
        <topology evidence="1">Multi-pass membrane protein</topology>
    </subcellularLocation>
</comment>
<keyword evidence="3 6" id="KW-0812">Transmembrane</keyword>
<evidence type="ECO:0000256" key="1">
    <source>
        <dbReference type="ARBA" id="ARBA00004651"/>
    </source>
</evidence>
<comment type="caution">
    <text evidence="7">The sequence shown here is derived from an EMBL/GenBank/DDBJ whole genome shotgun (WGS) entry which is preliminary data.</text>
</comment>
<evidence type="ECO:0000256" key="2">
    <source>
        <dbReference type="ARBA" id="ARBA00022475"/>
    </source>
</evidence>
<feature type="transmembrane region" description="Helical" evidence="6">
    <location>
        <begin position="38"/>
        <end position="61"/>
    </location>
</feature>
<dbReference type="PANTHER" id="PTHR30250">
    <property type="entry name" value="PST FAMILY PREDICTED COLANIC ACID TRANSPORTER"/>
    <property type="match status" value="1"/>
</dbReference>
<evidence type="ECO:0000313" key="8">
    <source>
        <dbReference type="Proteomes" id="UP000307541"/>
    </source>
</evidence>
<evidence type="ECO:0008006" key="9">
    <source>
        <dbReference type="Google" id="ProtNLM"/>
    </source>
</evidence>
<dbReference type="OrthoDB" id="8046861at2"/>
<keyword evidence="8" id="KW-1185">Reference proteome</keyword>
<dbReference type="GO" id="GO:0005886">
    <property type="term" value="C:plasma membrane"/>
    <property type="evidence" value="ECO:0007669"/>
    <property type="project" value="UniProtKB-SubCell"/>
</dbReference>
<dbReference type="AlphaFoldDB" id="A0A4T1ZU39"/>
<feature type="transmembrane region" description="Helical" evidence="6">
    <location>
        <begin position="107"/>
        <end position="124"/>
    </location>
</feature>
<proteinExistence type="predicted"/>
<evidence type="ECO:0000313" key="7">
    <source>
        <dbReference type="EMBL" id="TIH06506.1"/>
    </source>
</evidence>
<evidence type="ECO:0000256" key="4">
    <source>
        <dbReference type="ARBA" id="ARBA00022989"/>
    </source>
</evidence>
<feature type="transmembrane region" description="Helical" evidence="6">
    <location>
        <begin position="171"/>
        <end position="190"/>
    </location>
</feature>